<dbReference type="Gene3D" id="3.90.1300.10">
    <property type="entry name" value="Amidase signature (AS) domain"/>
    <property type="match status" value="1"/>
</dbReference>
<dbReference type="Proteomes" id="UP000288716">
    <property type="component" value="Unassembled WGS sequence"/>
</dbReference>
<dbReference type="EMBL" id="NCKV01019566">
    <property type="protein sequence ID" value="RWS20164.1"/>
    <property type="molecule type" value="Genomic_DNA"/>
</dbReference>
<keyword evidence="2" id="KW-1185">Reference proteome</keyword>
<dbReference type="AlphaFoldDB" id="A0A443RY64"/>
<gene>
    <name evidence="1" type="ORF">B4U80_08050</name>
</gene>
<accession>A0A443RY64</accession>
<evidence type="ECO:0000313" key="1">
    <source>
        <dbReference type="EMBL" id="RWS20164.1"/>
    </source>
</evidence>
<dbReference type="SUPFAM" id="SSF75304">
    <property type="entry name" value="Amidase signature (AS) enzymes"/>
    <property type="match status" value="1"/>
</dbReference>
<dbReference type="InterPro" id="IPR036928">
    <property type="entry name" value="AS_sf"/>
</dbReference>
<dbReference type="VEuPathDB" id="VectorBase:LDEU011876"/>
<organism evidence="1 2">
    <name type="scientific">Leptotrombidium deliense</name>
    <dbReference type="NCBI Taxonomy" id="299467"/>
    <lineage>
        <taxon>Eukaryota</taxon>
        <taxon>Metazoa</taxon>
        <taxon>Ecdysozoa</taxon>
        <taxon>Arthropoda</taxon>
        <taxon>Chelicerata</taxon>
        <taxon>Arachnida</taxon>
        <taxon>Acari</taxon>
        <taxon>Acariformes</taxon>
        <taxon>Trombidiformes</taxon>
        <taxon>Prostigmata</taxon>
        <taxon>Anystina</taxon>
        <taxon>Parasitengona</taxon>
        <taxon>Trombiculoidea</taxon>
        <taxon>Trombiculidae</taxon>
        <taxon>Leptotrombidium</taxon>
    </lineage>
</organism>
<reference evidence="1 2" key="1">
    <citation type="journal article" date="2018" name="Gigascience">
        <title>Genomes of trombidid mites reveal novel predicted allergens and laterally-transferred genes associated with secondary metabolism.</title>
        <authorList>
            <person name="Dong X."/>
            <person name="Chaisiri K."/>
            <person name="Xia D."/>
            <person name="Armstrong S.D."/>
            <person name="Fang Y."/>
            <person name="Donnelly M.J."/>
            <person name="Kadowaki T."/>
            <person name="McGarry J.W."/>
            <person name="Darby A.C."/>
            <person name="Makepeace B.L."/>
        </authorList>
    </citation>
    <scope>NUCLEOTIDE SEQUENCE [LARGE SCALE GENOMIC DNA]</scope>
    <source>
        <strain evidence="1">UoL-UT</strain>
    </source>
</reference>
<protein>
    <submittedName>
        <fullName evidence="1">Uncharacterized protein</fullName>
    </submittedName>
</protein>
<proteinExistence type="predicted"/>
<name>A0A443RY64_9ACAR</name>
<comment type="caution">
    <text evidence="1">The sequence shown here is derived from an EMBL/GenBank/DDBJ whole genome shotgun (WGS) entry which is preliminary data.</text>
</comment>
<sequence length="54" mass="5921">MTLIGVSFSVKDSIAVKGLLFTGGLYARKSRIADEDSDIVASTKWFNDKILLKT</sequence>
<evidence type="ECO:0000313" key="2">
    <source>
        <dbReference type="Proteomes" id="UP000288716"/>
    </source>
</evidence>
<dbReference type="OrthoDB" id="5861190at2759"/>